<sequence>MYQTSFQYSGWRYLIFSVISEFIKTNKLLDQGIFFLIQEFRKQRKVRTKFIRFSIITYLILGSLLVFFPIWLTFNNWYLYQIVDDNAGYAFIYLSISCINLLFVIMISWLIRFYFKSLISKTAQLTELIQILENIELARNNKDFSKFIDQFIDQVHPDPVQKIIAENSVEV</sequence>
<protein>
    <submittedName>
        <fullName evidence="2">Uncharacterized protein</fullName>
    </submittedName>
</protein>
<dbReference type="RefSeq" id="WP_023508655.1">
    <property type="nucleotide sequence ID" value="NZ_AWTC01000001.1"/>
</dbReference>
<dbReference type="AlphaFoldDB" id="V6J3G9"/>
<keyword evidence="1" id="KW-1133">Transmembrane helix</keyword>
<evidence type="ECO:0000313" key="2">
    <source>
        <dbReference type="EMBL" id="EST13701.1"/>
    </source>
</evidence>
<accession>V6J3G9</accession>
<name>V6J3G9_9BACL</name>
<dbReference type="EMBL" id="AWTC01000001">
    <property type="protein sequence ID" value="EST13701.1"/>
    <property type="molecule type" value="Genomic_DNA"/>
</dbReference>
<evidence type="ECO:0000256" key="1">
    <source>
        <dbReference type="SAM" id="Phobius"/>
    </source>
</evidence>
<feature type="transmembrane region" description="Helical" evidence="1">
    <location>
        <begin position="50"/>
        <end position="71"/>
    </location>
</feature>
<dbReference type="PATRIC" id="fig|1395513.3.peg.348"/>
<feature type="transmembrane region" description="Helical" evidence="1">
    <location>
        <begin position="91"/>
        <end position="111"/>
    </location>
</feature>
<keyword evidence="1" id="KW-0472">Membrane</keyword>
<evidence type="ECO:0000313" key="3">
    <source>
        <dbReference type="Proteomes" id="UP000018296"/>
    </source>
</evidence>
<gene>
    <name evidence="2" type="ORF">P343_01705</name>
</gene>
<organism evidence="2 3">
    <name type="scientific">Sporolactobacillus laevolacticus DSM 442</name>
    <dbReference type="NCBI Taxonomy" id="1395513"/>
    <lineage>
        <taxon>Bacteria</taxon>
        <taxon>Bacillati</taxon>
        <taxon>Bacillota</taxon>
        <taxon>Bacilli</taxon>
        <taxon>Bacillales</taxon>
        <taxon>Sporolactobacillaceae</taxon>
        <taxon>Sporolactobacillus</taxon>
    </lineage>
</organism>
<reference evidence="2 3" key="1">
    <citation type="journal article" date="2013" name="Genome Announc.">
        <title>Genome Sequence of Sporolactobacillus laevolacticus DSM442, an Efficient Polymer-Grade D-Lactate Producer from Agricultural Waste Cottonseed as a Nitrogen Source.</title>
        <authorList>
            <person name="Wang H."/>
            <person name="Wang L."/>
            <person name="Ju J."/>
            <person name="Yu B."/>
            <person name="Ma Y."/>
        </authorList>
    </citation>
    <scope>NUCLEOTIDE SEQUENCE [LARGE SCALE GENOMIC DNA]</scope>
    <source>
        <strain evidence="2 3">DSM 442</strain>
    </source>
</reference>
<comment type="caution">
    <text evidence="2">The sequence shown here is derived from an EMBL/GenBank/DDBJ whole genome shotgun (WGS) entry which is preliminary data.</text>
</comment>
<keyword evidence="3" id="KW-1185">Reference proteome</keyword>
<proteinExistence type="predicted"/>
<dbReference type="Proteomes" id="UP000018296">
    <property type="component" value="Unassembled WGS sequence"/>
</dbReference>
<keyword evidence="1" id="KW-0812">Transmembrane</keyword>